<name>A0A6S7J7G0_PARCT</name>
<evidence type="ECO:0000256" key="1">
    <source>
        <dbReference type="SAM" id="MobiDB-lite"/>
    </source>
</evidence>
<dbReference type="Proteomes" id="UP001152795">
    <property type="component" value="Unassembled WGS sequence"/>
</dbReference>
<dbReference type="EMBL" id="CACRXK020013896">
    <property type="protein sequence ID" value="CAB4025924.1"/>
    <property type="molecule type" value="Genomic_DNA"/>
</dbReference>
<proteinExistence type="predicted"/>
<feature type="region of interest" description="Disordered" evidence="1">
    <location>
        <begin position="133"/>
        <end position="178"/>
    </location>
</feature>
<sequence>MLKGEGSEGPGPRNEDVCLSAESVDRELVEKIGALNLSKAACIEGLSLLYKDVEVLLANDAPKEELDRYLERISVSFGYFQTVHLDYCQSLESKPELLTEALHLYNKQLRKKLDIVSRLHNTMRGEAEREMFDVRPEDSVSRAGSRRSSRSSLGSVPSSASSSEIRRVRAKQAVARLK</sequence>
<reference evidence="2" key="1">
    <citation type="submission" date="2020-04" db="EMBL/GenBank/DDBJ databases">
        <authorList>
            <person name="Alioto T."/>
            <person name="Alioto T."/>
            <person name="Gomez Garrido J."/>
        </authorList>
    </citation>
    <scope>NUCLEOTIDE SEQUENCE</scope>
    <source>
        <strain evidence="2">A484AB</strain>
    </source>
</reference>
<evidence type="ECO:0000313" key="3">
    <source>
        <dbReference type="Proteomes" id="UP001152795"/>
    </source>
</evidence>
<feature type="compositionally biased region" description="Low complexity" evidence="1">
    <location>
        <begin position="150"/>
        <end position="163"/>
    </location>
</feature>
<gene>
    <name evidence="2" type="ORF">PACLA_8A082646</name>
</gene>
<protein>
    <submittedName>
        <fullName evidence="2">Uncharacterized protein</fullName>
    </submittedName>
</protein>
<organism evidence="2 3">
    <name type="scientific">Paramuricea clavata</name>
    <name type="common">Red gorgonian</name>
    <name type="synonym">Violescent sea-whip</name>
    <dbReference type="NCBI Taxonomy" id="317549"/>
    <lineage>
        <taxon>Eukaryota</taxon>
        <taxon>Metazoa</taxon>
        <taxon>Cnidaria</taxon>
        <taxon>Anthozoa</taxon>
        <taxon>Octocorallia</taxon>
        <taxon>Malacalcyonacea</taxon>
        <taxon>Plexauridae</taxon>
        <taxon>Paramuricea</taxon>
    </lineage>
</organism>
<evidence type="ECO:0000313" key="2">
    <source>
        <dbReference type="EMBL" id="CAB4025924.1"/>
    </source>
</evidence>
<keyword evidence="3" id="KW-1185">Reference proteome</keyword>
<dbReference type="AlphaFoldDB" id="A0A6S7J7G0"/>
<comment type="caution">
    <text evidence="2">The sequence shown here is derived from an EMBL/GenBank/DDBJ whole genome shotgun (WGS) entry which is preliminary data.</text>
</comment>
<accession>A0A6S7J7G0</accession>